<comment type="caution">
    <text evidence="2">The sequence shown here is derived from an EMBL/GenBank/DDBJ whole genome shotgun (WGS) entry which is preliminary data.</text>
</comment>
<protein>
    <submittedName>
        <fullName evidence="2">Uncharacterized protein</fullName>
    </submittedName>
</protein>
<dbReference type="Proteomes" id="UP000694460">
    <property type="component" value="Unassembled WGS sequence"/>
</dbReference>
<name>A0ABS4ZWS0_9MYCO</name>
<feature type="region of interest" description="Disordered" evidence="1">
    <location>
        <begin position="33"/>
        <end position="59"/>
    </location>
</feature>
<reference evidence="2 3" key="1">
    <citation type="submission" date="2021-03" db="EMBL/GenBank/DDBJ databases">
        <title>Sequencing the genomes of 1000 actinobacteria strains.</title>
        <authorList>
            <person name="Klenk H.-P."/>
        </authorList>
    </citation>
    <scope>NUCLEOTIDE SEQUENCE [LARGE SCALE GENOMIC DNA]</scope>
    <source>
        <strain evidence="2 3">DSM 46713</strain>
    </source>
</reference>
<keyword evidence="3" id="KW-1185">Reference proteome</keyword>
<evidence type="ECO:0000313" key="3">
    <source>
        <dbReference type="Proteomes" id="UP000694460"/>
    </source>
</evidence>
<gene>
    <name evidence="2" type="ORF">JOF57_003506</name>
</gene>
<organism evidence="2 3">
    <name type="scientific">Mycolicibacterium lutetiense</name>
    <dbReference type="NCBI Taxonomy" id="1641992"/>
    <lineage>
        <taxon>Bacteria</taxon>
        <taxon>Bacillati</taxon>
        <taxon>Actinomycetota</taxon>
        <taxon>Actinomycetes</taxon>
        <taxon>Mycobacteriales</taxon>
        <taxon>Mycobacteriaceae</taxon>
        <taxon>Mycolicibacterium</taxon>
    </lineage>
</organism>
<sequence length="59" mass="6608">MLIELIRLPRVYGDRDVMPHSVEQRAQIFISLPDTPPQAGASNTRMARGRSISRMNGCP</sequence>
<proteinExistence type="predicted"/>
<dbReference type="RefSeq" id="WP_209918476.1">
    <property type="nucleotide sequence ID" value="NZ_JAGIOP010000002.1"/>
</dbReference>
<accession>A0ABS4ZWS0</accession>
<dbReference type="EMBL" id="JAGIOP010000002">
    <property type="protein sequence ID" value="MBP2453593.1"/>
    <property type="molecule type" value="Genomic_DNA"/>
</dbReference>
<evidence type="ECO:0000256" key="1">
    <source>
        <dbReference type="SAM" id="MobiDB-lite"/>
    </source>
</evidence>
<evidence type="ECO:0000313" key="2">
    <source>
        <dbReference type="EMBL" id="MBP2453593.1"/>
    </source>
</evidence>